<reference evidence="12 13" key="1">
    <citation type="submission" date="2019-08" db="EMBL/GenBank/DDBJ databases">
        <title>Bacillus genomes from the desert of Cuatro Cienegas, Coahuila.</title>
        <authorList>
            <person name="Olmedo-Alvarez G."/>
        </authorList>
    </citation>
    <scope>NUCLEOTIDE SEQUENCE [LARGE SCALE GENOMIC DNA]</scope>
    <source>
        <strain evidence="12 13">CH34_1T</strain>
    </source>
</reference>
<evidence type="ECO:0000256" key="1">
    <source>
        <dbReference type="ARBA" id="ARBA00004365"/>
    </source>
</evidence>
<dbReference type="AlphaFoldDB" id="A0A5D4NQH7"/>
<evidence type="ECO:0000259" key="10">
    <source>
        <dbReference type="Pfam" id="PF06429"/>
    </source>
</evidence>
<comment type="subcellular location">
    <subcellularLocation>
        <location evidence="1 7">Bacterial flagellum</location>
    </subcellularLocation>
    <subcellularLocation>
        <location evidence="2 7">Secreted</location>
    </subcellularLocation>
</comment>
<evidence type="ECO:0000259" key="9">
    <source>
        <dbReference type="Pfam" id="PF00460"/>
    </source>
</evidence>
<dbReference type="Pfam" id="PF06429">
    <property type="entry name" value="Flg_bbr_C"/>
    <property type="match status" value="1"/>
</dbReference>
<dbReference type="PRINTS" id="PR01005">
    <property type="entry name" value="FLGHOOKAP1"/>
</dbReference>
<protein>
    <recommendedName>
        <fullName evidence="4 7">Flagellar hook-associated protein 1</fullName>
        <shortName evidence="7">HAP1</shortName>
    </recommendedName>
</protein>
<keyword evidence="12" id="KW-0966">Cell projection</keyword>
<dbReference type="GO" id="GO:0009424">
    <property type="term" value="C:bacterial-type flagellum hook"/>
    <property type="evidence" value="ECO:0007669"/>
    <property type="project" value="UniProtKB-UniRule"/>
</dbReference>
<proteinExistence type="inferred from homology"/>
<evidence type="ECO:0000256" key="3">
    <source>
        <dbReference type="ARBA" id="ARBA00009677"/>
    </source>
</evidence>
<dbReference type="InterPro" id="IPR053927">
    <property type="entry name" value="FlgK_helical"/>
</dbReference>
<dbReference type="RefSeq" id="WP_148941130.1">
    <property type="nucleotide sequence ID" value="NZ_VTEI01000009.1"/>
</dbReference>
<dbReference type="OrthoDB" id="9802553at2"/>
<keyword evidence="12" id="KW-0282">Flagellum</keyword>
<evidence type="ECO:0000256" key="8">
    <source>
        <dbReference type="SAM" id="Coils"/>
    </source>
</evidence>
<feature type="domain" description="Flagellar hook-associated protein FlgK helical" evidence="11">
    <location>
        <begin position="102"/>
        <end position="353"/>
    </location>
</feature>
<keyword evidence="6 7" id="KW-0975">Bacterial flagellum</keyword>
<dbReference type="NCBIfam" id="TIGR02492">
    <property type="entry name" value="flgK_ends"/>
    <property type="match status" value="1"/>
</dbReference>
<dbReference type="Proteomes" id="UP000322267">
    <property type="component" value="Unassembled WGS sequence"/>
</dbReference>
<sequence>MRSTFMGLETAKRGMFTQQGALYTTGHNIANANTPGYSRQRVNFQQTEPYPPVSMNRPQIPGQMGSGVEAGSVQRVREKFLDVQYRGENNKLGYWEGKMEAMKKMEEVMNEPSDSGLAKTMDMFWQSLQDLAVNPTNSGARSVVRQRGVAVAETFNYISSSLSSIRKDLKNEINVSENQLNSLTRQIDNLNKRIGDVEPHGYLPNDLYDERDRLIDDLSKLVDIQVTYESSGGASMPIADGQARITLMNENGQASAELVGADGAKEIKVLTEGPNGEVSKIQVGTTELNPNDFTSEGKLRGLMEMYGYQDFSANPQGEVKGAYTDMLSELDNLAFTFAREFNEIHAAGMGLNEIENGTNEENVFFVEPGQGTGGTLPTGSNLTDHLGEREGFASRIGISQVIKNDLDNIASADGSNPAAGTAGDASVIKELADLINKPFEYKEGSGEEADFRNYYEGVIGSMAVISQESVRMTNNSDVLRQAVEERKMSVSGVSLDEEMTNMIKFQHAYNASARMITLQDEMLDRIINGMGAR</sequence>
<feature type="domain" description="Flagellar basal body rod protein N-terminal" evidence="9">
    <location>
        <begin position="8"/>
        <end position="37"/>
    </location>
</feature>
<evidence type="ECO:0000259" key="11">
    <source>
        <dbReference type="Pfam" id="PF22638"/>
    </source>
</evidence>
<evidence type="ECO:0000256" key="5">
    <source>
        <dbReference type="ARBA" id="ARBA00022525"/>
    </source>
</evidence>
<dbReference type="SUPFAM" id="SSF64518">
    <property type="entry name" value="Phase 1 flagellin"/>
    <property type="match status" value="1"/>
</dbReference>
<gene>
    <name evidence="7 12" type="primary">flgK</name>
    <name evidence="12" type="ORF">FZC78_16080</name>
</gene>
<evidence type="ECO:0000313" key="12">
    <source>
        <dbReference type="EMBL" id="TYS15172.1"/>
    </source>
</evidence>
<feature type="domain" description="Flagellar basal-body/hook protein C-terminal" evidence="10">
    <location>
        <begin position="489"/>
        <end position="528"/>
    </location>
</feature>
<organism evidence="12 13">
    <name type="scientific">Rossellomorea vietnamensis</name>
    <dbReference type="NCBI Taxonomy" id="218284"/>
    <lineage>
        <taxon>Bacteria</taxon>
        <taxon>Bacillati</taxon>
        <taxon>Bacillota</taxon>
        <taxon>Bacilli</taxon>
        <taxon>Bacillales</taxon>
        <taxon>Bacillaceae</taxon>
        <taxon>Rossellomorea</taxon>
    </lineage>
</organism>
<evidence type="ECO:0000313" key="13">
    <source>
        <dbReference type="Proteomes" id="UP000322267"/>
    </source>
</evidence>
<evidence type="ECO:0000256" key="2">
    <source>
        <dbReference type="ARBA" id="ARBA00004613"/>
    </source>
</evidence>
<dbReference type="GO" id="GO:0044780">
    <property type="term" value="P:bacterial-type flagellum assembly"/>
    <property type="evidence" value="ECO:0007669"/>
    <property type="project" value="InterPro"/>
</dbReference>
<comment type="caution">
    <text evidence="12">The sequence shown here is derived from an EMBL/GenBank/DDBJ whole genome shotgun (WGS) entry which is preliminary data.</text>
</comment>
<dbReference type="PANTHER" id="PTHR30033">
    <property type="entry name" value="FLAGELLAR HOOK-ASSOCIATED PROTEIN 1"/>
    <property type="match status" value="1"/>
</dbReference>
<keyword evidence="5 7" id="KW-0964">Secreted</keyword>
<name>A0A5D4NQH7_9BACI</name>
<dbReference type="Pfam" id="PF00460">
    <property type="entry name" value="Flg_bb_rod"/>
    <property type="match status" value="1"/>
</dbReference>
<comment type="similarity">
    <text evidence="3 7">Belongs to the flagella basal body rod proteins family.</text>
</comment>
<dbReference type="GO" id="GO:0005576">
    <property type="term" value="C:extracellular region"/>
    <property type="evidence" value="ECO:0007669"/>
    <property type="project" value="UniProtKB-SubCell"/>
</dbReference>
<dbReference type="GO" id="GO:0005198">
    <property type="term" value="F:structural molecule activity"/>
    <property type="evidence" value="ECO:0007669"/>
    <property type="project" value="UniProtKB-UniRule"/>
</dbReference>
<evidence type="ECO:0000256" key="4">
    <source>
        <dbReference type="ARBA" id="ARBA00016244"/>
    </source>
</evidence>
<evidence type="ECO:0000256" key="7">
    <source>
        <dbReference type="RuleBase" id="RU362065"/>
    </source>
</evidence>
<dbReference type="InterPro" id="IPR001444">
    <property type="entry name" value="Flag_bb_rod_N"/>
</dbReference>
<dbReference type="InterPro" id="IPR002371">
    <property type="entry name" value="FlgK"/>
</dbReference>
<keyword evidence="12" id="KW-0969">Cilium</keyword>
<dbReference type="EMBL" id="VTEI01000009">
    <property type="protein sequence ID" value="TYS15172.1"/>
    <property type="molecule type" value="Genomic_DNA"/>
</dbReference>
<dbReference type="InterPro" id="IPR010930">
    <property type="entry name" value="Flg_bb/hook_C_dom"/>
</dbReference>
<feature type="coiled-coil region" evidence="8">
    <location>
        <begin position="166"/>
        <end position="193"/>
    </location>
</feature>
<keyword evidence="8" id="KW-0175">Coiled coil</keyword>
<dbReference type="PANTHER" id="PTHR30033:SF1">
    <property type="entry name" value="FLAGELLAR HOOK-ASSOCIATED PROTEIN 1"/>
    <property type="match status" value="1"/>
</dbReference>
<accession>A0A5D4NQH7</accession>
<evidence type="ECO:0000256" key="6">
    <source>
        <dbReference type="ARBA" id="ARBA00023143"/>
    </source>
</evidence>
<dbReference type="Pfam" id="PF22638">
    <property type="entry name" value="FlgK_D1"/>
    <property type="match status" value="1"/>
</dbReference>